<dbReference type="Proteomes" id="UP001215151">
    <property type="component" value="Unassembled WGS sequence"/>
</dbReference>
<evidence type="ECO:0000256" key="3">
    <source>
        <dbReference type="ARBA" id="ARBA00022692"/>
    </source>
</evidence>
<evidence type="ECO:0000313" key="9">
    <source>
        <dbReference type="EMBL" id="KAJ8487882.1"/>
    </source>
</evidence>
<dbReference type="GO" id="GO:0046839">
    <property type="term" value="P:phospholipid dephosphorylation"/>
    <property type="evidence" value="ECO:0007669"/>
    <property type="project" value="TreeGrafter"/>
</dbReference>
<evidence type="ECO:0000313" key="10">
    <source>
        <dbReference type="Proteomes" id="UP001215151"/>
    </source>
</evidence>
<evidence type="ECO:0000256" key="7">
    <source>
        <dbReference type="SAM" id="Phobius"/>
    </source>
</evidence>
<evidence type="ECO:0000256" key="2">
    <source>
        <dbReference type="ARBA" id="ARBA00008816"/>
    </source>
</evidence>
<feature type="domain" description="Phosphatidic acid phosphatase type 2/haloperoxidase" evidence="8">
    <location>
        <begin position="154"/>
        <end position="297"/>
    </location>
</feature>
<feature type="region of interest" description="Disordered" evidence="6">
    <location>
        <begin position="326"/>
        <end position="398"/>
    </location>
</feature>
<feature type="compositionally biased region" description="Basic and acidic residues" evidence="6">
    <location>
        <begin position="349"/>
        <end position="361"/>
    </location>
</feature>
<organism evidence="9 10">
    <name type="scientific">Trametes cubensis</name>
    <dbReference type="NCBI Taxonomy" id="1111947"/>
    <lineage>
        <taxon>Eukaryota</taxon>
        <taxon>Fungi</taxon>
        <taxon>Dikarya</taxon>
        <taxon>Basidiomycota</taxon>
        <taxon>Agaricomycotina</taxon>
        <taxon>Agaricomycetes</taxon>
        <taxon>Polyporales</taxon>
        <taxon>Polyporaceae</taxon>
        <taxon>Trametes</taxon>
    </lineage>
</organism>
<keyword evidence="3 7" id="KW-0812">Transmembrane</keyword>
<dbReference type="AlphaFoldDB" id="A0AAD7XD19"/>
<accession>A0AAD7XD19</accession>
<name>A0AAD7XD19_9APHY</name>
<evidence type="ECO:0000256" key="4">
    <source>
        <dbReference type="ARBA" id="ARBA00022989"/>
    </source>
</evidence>
<keyword evidence="5 7" id="KW-0472">Membrane</keyword>
<feature type="transmembrane region" description="Helical" evidence="7">
    <location>
        <begin position="59"/>
        <end position="81"/>
    </location>
</feature>
<comment type="similarity">
    <text evidence="2">Belongs to the PA-phosphatase related phosphoesterase family.</text>
</comment>
<evidence type="ECO:0000256" key="1">
    <source>
        <dbReference type="ARBA" id="ARBA00004141"/>
    </source>
</evidence>
<dbReference type="SMART" id="SM00014">
    <property type="entry name" value="acidPPc"/>
    <property type="match status" value="1"/>
</dbReference>
<feature type="compositionally biased region" description="Basic and acidic residues" evidence="6">
    <location>
        <begin position="389"/>
        <end position="398"/>
    </location>
</feature>
<dbReference type="InterPro" id="IPR043216">
    <property type="entry name" value="PAP-like"/>
</dbReference>
<dbReference type="GO" id="GO:0016020">
    <property type="term" value="C:membrane"/>
    <property type="evidence" value="ECO:0007669"/>
    <property type="project" value="UniProtKB-SubCell"/>
</dbReference>
<feature type="compositionally biased region" description="Low complexity" evidence="6">
    <location>
        <begin position="334"/>
        <end position="346"/>
    </location>
</feature>
<evidence type="ECO:0000256" key="6">
    <source>
        <dbReference type="SAM" id="MobiDB-lite"/>
    </source>
</evidence>
<comment type="subcellular location">
    <subcellularLocation>
        <location evidence="1">Membrane</location>
        <topology evidence="1">Multi-pass membrane protein</topology>
    </subcellularLocation>
</comment>
<feature type="transmembrane region" description="Helical" evidence="7">
    <location>
        <begin position="121"/>
        <end position="141"/>
    </location>
</feature>
<dbReference type="Pfam" id="PF01569">
    <property type="entry name" value="PAP2"/>
    <property type="match status" value="1"/>
</dbReference>
<dbReference type="PANTHER" id="PTHR10165">
    <property type="entry name" value="LIPID PHOSPHATE PHOSPHATASE"/>
    <property type="match status" value="1"/>
</dbReference>
<feature type="transmembrane region" description="Helical" evidence="7">
    <location>
        <begin position="153"/>
        <end position="170"/>
    </location>
</feature>
<keyword evidence="4 7" id="KW-1133">Transmembrane helix</keyword>
<dbReference type="EMBL" id="JAPEVG010000071">
    <property type="protein sequence ID" value="KAJ8487882.1"/>
    <property type="molecule type" value="Genomic_DNA"/>
</dbReference>
<feature type="transmembrane region" description="Helical" evidence="7">
    <location>
        <begin position="252"/>
        <end position="273"/>
    </location>
</feature>
<dbReference type="Gene3D" id="1.20.144.10">
    <property type="entry name" value="Phosphatidic acid phosphatase type 2/haloperoxidase"/>
    <property type="match status" value="1"/>
</dbReference>
<dbReference type="GO" id="GO:0008195">
    <property type="term" value="F:phosphatidate phosphatase activity"/>
    <property type="evidence" value="ECO:0007669"/>
    <property type="project" value="TreeGrafter"/>
</dbReference>
<evidence type="ECO:0000259" key="8">
    <source>
        <dbReference type="SMART" id="SM00014"/>
    </source>
</evidence>
<feature type="transmembrane region" description="Helical" evidence="7">
    <location>
        <begin position="279"/>
        <end position="297"/>
    </location>
</feature>
<dbReference type="SUPFAM" id="SSF48317">
    <property type="entry name" value="Acid phosphatase/Vanadium-dependent haloperoxidase"/>
    <property type="match status" value="1"/>
</dbReference>
<reference evidence="9" key="1">
    <citation type="submission" date="2022-11" db="EMBL/GenBank/DDBJ databases">
        <title>Genome Sequence of Cubamyces cubensis.</title>
        <authorList>
            <person name="Buettner E."/>
        </authorList>
    </citation>
    <scope>NUCLEOTIDE SEQUENCE</scope>
    <source>
        <strain evidence="9">MPL-01</strain>
    </source>
</reference>
<evidence type="ECO:0000256" key="5">
    <source>
        <dbReference type="ARBA" id="ARBA00023136"/>
    </source>
</evidence>
<dbReference type="InterPro" id="IPR036938">
    <property type="entry name" value="PAP2/HPO_sf"/>
</dbReference>
<dbReference type="FunFam" id="1.20.144.10:FF:000017">
    <property type="entry name" value="Diacylglycerol pyrophosphate phosphatase 1"/>
    <property type="match status" value="1"/>
</dbReference>
<gene>
    <name evidence="9" type="ORF">ONZ51_g3882</name>
</gene>
<comment type="caution">
    <text evidence="9">The sequence shown here is derived from an EMBL/GenBank/DDBJ whole genome shotgun (WGS) entry which is preliminary data.</text>
</comment>
<keyword evidence="10" id="KW-1185">Reference proteome</keyword>
<protein>
    <recommendedName>
        <fullName evidence="8">Phosphatidic acid phosphatase type 2/haloperoxidase domain-containing protein</fullName>
    </recommendedName>
</protein>
<feature type="transmembrane region" description="Helical" evidence="7">
    <location>
        <begin position="222"/>
        <end position="240"/>
    </location>
</feature>
<dbReference type="CDD" id="cd03390">
    <property type="entry name" value="PAP2_containing_1_like"/>
    <property type="match status" value="1"/>
</dbReference>
<dbReference type="InterPro" id="IPR000326">
    <property type="entry name" value="PAP2/HPO"/>
</dbReference>
<dbReference type="PANTHER" id="PTHR10165:SF35">
    <property type="entry name" value="RE23632P"/>
    <property type="match status" value="1"/>
</dbReference>
<dbReference type="GO" id="GO:0006644">
    <property type="term" value="P:phospholipid metabolic process"/>
    <property type="evidence" value="ECO:0007669"/>
    <property type="project" value="InterPro"/>
</dbReference>
<proteinExistence type="inferred from homology"/>
<sequence length="398" mass="44046">MFSQRLHEPEEYLLQTLPSETSASHDHPNTRSVHTAIIDTSASCTTHFKMFLSGRGRSSLVMSYAPDWIVCIVLAAAFYALEYIEGFKREFSLTDTSLILPPCLVSRLLHTFAVHERVPPVALYMLCGVAPLVLQPVINVLTVRSWWDLHSSWLGLLLSMSITGGITQFVKITVGRPRPDLIARCIPKPGAVDPPLGLSTVAICTQTQQHILRDGWRSFPSGHSSLSFAGLGFLSFYLAGKLHLFDTRGHTVKAWLALTPLSAAALVAISRTMDYRHHWHDVLAGSILGIVTAYFSYRQYYPPLQSEMSHQPYPPRVKRGGQILPTHARDESDTSALADLSLSTGGTRPRTERRYSDRPSMGDEEVALDIPPRLPSTSGTNGANVGKDSWQEEYHGSL</sequence>